<evidence type="ECO:0000313" key="1">
    <source>
        <dbReference type="EMBL" id="MBA4617346.1"/>
    </source>
</evidence>
<name>A0A7C9CGY3_OPUST</name>
<accession>A0A7C9CGY3</accession>
<reference evidence="1" key="2">
    <citation type="submission" date="2020-07" db="EMBL/GenBank/DDBJ databases">
        <authorList>
            <person name="Vera ALvarez R."/>
            <person name="Arias-Moreno D.M."/>
            <person name="Jimenez-Jacinto V."/>
            <person name="Jimenez-Bremont J.F."/>
            <person name="Swaminathan K."/>
            <person name="Moose S.P."/>
            <person name="Guerrero-Gonzalez M.L."/>
            <person name="Marino-Ramirez L."/>
            <person name="Landsman D."/>
            <person name="Rodriguez-Kessler M."/>
            <person name="Delgado-Sanchez P."/>
        </authorList>
    </citation>
    <scope>NUCLEOTIDE SEQUENCE</scope>
    <source>
        <tissue evidence="1">Cladode</tissue>
    </source>
</reference>
<protein>
    <submittedName>
        <fullName evidence="1">Uncharacterized protein</fullName>
    </submittedName>
</protein>
<reference evidence="1" key="1">
    <citation type="journal article" date="2013" name="J. Plant Res.">
        <title>Effect of fungi and light on seed germination of three Opuntia species from semiarid lands of central Mexico.</title>
        <authorList>
            <person name="Delgado-Sanchez P."/>
            <person name="Jimenez-Bremont J.F."/>
            <person name="Guerrero-Gonzalez Mde L."/>
            <person name="Flores J."/>
        </authorList>
    </citation>
    <scope>NUCLEOTIDE SEQUENCE</scope>
    <source>
        <tissue evidence="1">Cladode</tissue>
    </source>
</reference>
<dbReference type="EMBL" id="GISG01015828">
    <property type="protein sequence ID" value="MBA4617346.1"/>
    <property type="molecule type" value="Transcribed_RNA"/>
</dbReference>
<proteinExistence type="predicted"/>
<dbReference type="AlphaFoldDB" id="A0A7C9CGY3"/>
<organism evidence="1">
    <name type="scientific">Opuntia streptacantha</name>
    <name type="common">Prickly pear cactus</name>
    <name type="synonym">Opuntia cardona</name>
    <dbReference type="NCBI Taxonomy" id="393608"/>
    <lineage>
        <taxon>Eukaryota</taxon>
        <taxon>Viridiplantae</taxon>
        <taxon>Streptophyta</taxon>
        <taxon>Embryophyta</taxon>
        <taxon>Tracheophyta</taxon>
        <taxon>Spermatophyta</taxon>
        <taxon>Magnoliopsida</taxon>
        <taxon>eudicotyledons</taxon>
        <taxon>Gunneridae</taxon>
        <taxon>Pentapetalae</taxon>
        <taxon>Caryophyllales</taxon>
        <taxon>Cactineae</taxon>
        <taxon>Cactaceae</taxon>
        <taxon>Opuntioideae</taxon>
        <taxon>Opuntia</taxon>
    </lineage>
</organism>
<sequence length="99" mass="11415">MVDPTELPKLYTHKLPLLQQMATSFQVACLWIKHKELPQQRHLQHQLYQQVLKVVSSQLFPHVTSHKLLQAHLLPGSSLTMIHKTAGWSHELSFASEFP</sequence>